<dbReference type="EC" id="6.3.2.12" evidence="6"/>
<proteinExistence type="inferred from homology"/>
<evidence type="ECO:0000256" key="11">
    <source>
        <dbReference type="ARBA" id="ARBA00022741"/>
    </source>
</evidence>
<dbReference type="Pfam" id="PF02875">
    <property type="entry name" value="Mur_ligase_C"/>
    <property type="match status" value="1"/>
</dbReference>
<dbReference type="PIRSF" id="PIRSF001563">
    <property type="entry name" value="Folylpolyglu_synth"/>
    <property type="match status" value="1"/>
</dbReference>
<dbReference type="KEGG" id="llh:I41_10920"/>
<evidence type="ECO:0000256" key="5">
    <source>
        <dbReference type="ARBA" id="ARBA00008276"/>
    </source>
</evidence>
<evidence type="ECO:0000313" key="25">
    <source>
        <dbReference type="Proteomes" id="UP000317909"/>
    </source>
</evidence>
<dbReference type="GO" id="GO:0046872">
    <property type="term" value="F:metal ion binding"/>
    <property type="evidence" value="ECO:0007669"/>
    <property type="project" value="UniProtKB-KW"/>
</dbReference>
<evidence type="ECO:0000256" key="20">
    <source>
        <dbReference type="ARBA" id="ARBA00049035"/>
    </source>
</evidence>
<dbReference type="GO" id="GO:0005524">
    <property type="term" value="F:ATP binding"/>
    <property type="evidence" value="ECO:0007669"/>
    <property type="project" value="UniProtKB-KW"/>
</dbReference>
<dbReference type="GO" id="GO:0004326">
    <property type="term" value="F:tetrahydrofolylpolyglutamate synthase activity"/>
    <property type="evidence" value="ECO:0007669"/>
    <property type="project" value="UniProtKB-EC"/>
</dbReference>
<name>A0A517TU84_9BACT</name>
<comment type="pathway">
    <text evidence="3">Cofactor biosynthesis; tetrahydrofolate biosynthesis; 7,8-dihydrofolate from 2-amino-4-hydroxy-6-hydroxymethyl-7,8-dihydropteridine diphosphate and 4-aminobenzoate: step 2/2.</text>
</comment>
<comment type="function">
    <text evidence="2">Functions in two distinct reactions of the de novo folate biosynthetic pathway. Catalyzes the addition of a glutamate residue to dihydropteroate (7,8-dihydropteroate or H2Pte) to form dihydrofolate (7,8-dihydrofolate monoglutamate or H2Pte-Glu). Also catalyzes successive additions of L-glutamate to tetrahydrofolate or 10-formyltetrahydrofolate or 5,10-methylenetetrahydrofolate, leading to folylpolyglutamate derivatives.</text>
</comment>
<dbReference type="NCBIfam" id="TIGR01499">
    <property type="entry name" value="folC"/>
    <property type="match status" value="1"/>
</dbReference>
<evidence type="ECO:0000256" key="10">
    <source>
        <dbReference type="ARBA" id="ARBA00022723"/>
    </source>
</evidence>
<evidence type="ECO:0000256" key="16">
    <source>
        <dbReference type="ARBA" id="ARBA00030592"/>
    </source>
</evidence>
<dbReference type="Gene3D" id="3.40.1190.10">
    <property type="entry name" value="Mur-like, catalytic domain"/>
    <property type="match status" value="1"/>
</dbReference>
<evidence type="ECO:0000256" key="1">
    <source>
        <dbReference type="ARBA" id="ARBA00001946"/>
    </source>
</evidence>
<evidence type="ECO:0000256" key="2">
    <source>
        <dbReference type="ARBA" id="ARBA00002714"/>
    </source>
</evidence>
<reference evidence="24 25" key="1">
    <citation type="submission" date="2019-02" db="EMBL/GenBank/DDBJ databases">
        <title>Deep-cultivation of Planctomycetes and their phenomic and genomic characterization uncovers novel biology.</title>
        <authorList>
            <person name="Wiegand S."/>
            <person name="Jogler M."/>
            <person name="Boedeker C."/>
            <person name="Pinto D."/>
            <person name="Vollmers J."/>
            <person name="Rivas-Marin E."/>
            <person name="Kohn T."/>
            <person name="Peeters S.H."/>
            <person name="Heuer A."/>
            <person name="Rast P."/>
            <person name="Oberbeckmann S."/>
            <person name="Bunk B."/>
            <person name="Jeske O."/>
            <person name="Meyerdierks A."/>
            <person name="Storesund J.E."/>
            <person name="Kallscheuer N."/>
            <person name="Luecker S."/>
            <person name="Lage O.M."/>
            <person name="Pohl T."/>
            <person name="Merkel B.J."/>
            <person name="Hornburger P."/>
            <person name="Mueller R.-W."/>
            <person name="Bruemmer F."/>
            <person name="Labrenz M."/>
            <person name="Spormann A.M."/>
            <person name="Op den Camp H."/>
            <person name="Overmann J."/>
            <person name="Amann R."/>
            <person name="Jetten M.S.M."/>
            <person name="Mascher T."/>
            <person name="Medema M.H."/>
            <person name="Devos D.P."/>
            <person name="Kaster A.-K."/>
            <person name="Ovreas L."/>
            <person name="Rohde M."/>
            <person name="Galperin M.Y."/>
            <person name="Jogler C."/>
        </authorList>
    </citation>
    <scope>NUCLEOTIDE SEQUENCE [LARGE SCALE GENOMIC DNA]</scope>
    <source>
        <strain evidence="24 25">I41</strain>
    </source>
</reference>
<dbReference type="GO" id="GO:0005737">
    <property type="term" value="C:cytoplasm"/>
    <property type="evidence" value="ECO:0007669"/>
    <property type="project" value="TreeGrafter"/>
</dbReference>
<dbReference type="Proteomes" id="UP000317909">
    <property type="component" value="Chromosome"/>
</dbReference>
<keyword evidence="10" id="KW-0479">Metal-binding</keyword>
<keyword evidence="9 24" id="KW-0436">Ligase</keyword>
<evidence type="ECO:0000259" key="23">
    <source>
        <dbReference type="Pfam" id="PF08245"/>
    </source>
</evidence>
<dbReference type="GO" id="GO:0046656">
    <property type="term" value="P:folic acid biosynthetic process"/>
    <property type="evidence" value="ECO:0007669"/>
    <property type="project" value="UniProtKB-KW"/>
</dbReference>
<dbReference type="RefSeq" id="WP_145431543.1">
    <property type="nucleotide sequence ID" value="NZ_CP036339.1"/>
</dbReference>
<dbReference type="InterPro" id="IPR013221">
    <property type="entry name" value="Mur_ligase_cen"/>
</dbReference>
<evidence type="ECO:0000256" key="3">
    <source>
        <dbReference type="ARBA" id="ARBA00004799"/>
    </source>
</evidence>
<comment type="catalytic activity">
    <reaction evidence="18">
        <text>(6S)-5,6,7,8-tetrahydrofolyl-(gamma-L-Glu)(n) + L-glutamate + ATP = (6S)-5,6,7,8-tetrahydrofolyl-(gamma-L-Glu)(n+1) + ADP + phosphate + H(+)</text>
        <dbReference type="Rhea" id="RHEA:10580"/>
        <dbReference type="Rhea" id="RHEA-COMP:14738"/>
        <dbReference type="Rhea" id="RHEA-COMP:14740"/>
        <dbReference type="ChEBI" id="CHEBI:15378"/>
        <dbReference type="ChEBI" id="CHEBI:29985"/>
        <dbReference type="ChEBI" id="CHEBI:30616"/>
        <dbReference type="ChEBI" id="CHEBI:43474"/>
        <dbReference type="ChEBI" id="CHEBI:141005"/>
        <dbReference type="ChEBI" id="CHEBI:456216"/>
        <dbReference type="EC" id="6.3.2.17"/>
    </reaction>
</comment>
<keyword evidence="13" id="KW-0460">Magnesium</keyword>
<comment type="pathway">
    <text evidence="4">Cofactor biosynthesis; tetrahydrofolylpolyglutamate biosynthesis.</text>
</comment>
<evidence type="ECO:0000313" key="24">
    <source>
        <dbReference type="EMBL" id="QDT71930.1"/>
    </source>
</evidence>
<dbReference type="FunFam" id="3.40.1190.10:FF:000011">
    <property type="entry name" value="Folylpolyglutamate synthase/dihydrofolate synthase"/>
    <property type="match status" value="1"/>
</dbReference>
<evidence type="ECO:0000256" key="6">
    <source>
        <dbReference type="ARBA" id="ARBA00013023"/>
    </source>
</evidence>
<dbReference type="InterPro" id="IPR001645">
    <property type="entry name" value="Folylpolyglutamate_synth"/>
</dbReference>
<evidence type="ECO:0000256" key="8">
    <source>
        <dbReference type="ARBA" id="ARBA00019357"/>
    </source>
</evidence>
<accession>A0A517TU84</accession>
<comment type="catalytic activity">
    <reaction evidence="20">
        <text>(6R)-5,10-methylenetetrahydrofolyl-(gamma-L-Glu)(n) + L-glutamate + ATP = (6R)-5,10-methylenetetrahydrofolyl-(gamma-L-Glu)(n+1) + ADP + phosphate + H(+)</text>
        <dbReference type="Rhea" id="RHEA:51912"/>
        <dbReference type="Rhea" id="RHEA-COMP:13257"/>
        <dbReference type="Rhea" id="RHEA-COMP:13258"/>
        <dbReference type="ChEBI" id="CHEBI:15378"/>
        <dbReference type="ChEBI" id="CHEBI:29985"/>
        <dbReference type="ChEBI" id="CHEBI:30616"/>
        <dbReference type="ChEBI" id="CHEBI:43474"/>
        <dbReference type="ChEBI" id="CHEBI:136572"/>
        <dbReference type="ChEBI" id="CHEBI:456216"/>
        <dbReference type="EC" id="6.3.2.17"/>
    </reaction>
</comment>
<evidence type="ECO:0000256" key="13">
    <source>
        <dbReference type="ARBA" id="ARBA00022842"/>
    </source>
</evidence>
<evidence type="ECO:0000256" key="9">
    <source>
        <dbReference type="ARBA" id="ARBA00022598"/>
    </source>
</evidence>
<comment type="similarity">
    <text evidence="5">Belongs to the folylpolyglutamate synthase family.</text>
</comment>
<dbReference type="OrthoDB" id="9809356at2"/>
<evidence type="ECO:0000256" key="14">
    <source>
        <dbReference type="ARBA" id="ARBA00022909"/>
    </source>
</evidence>
<evidence type="ECO:0000259" key="22">
    <source>
        <dbReference type="Pfam" id="PF02875"/>
    </source>
</evidence>
<evidence type="ECO:0000256" key="18">
    <source>
        <dbReference type="ARBA" id="ARBA00047493"/>
    </source>
</evidence>
<dbReference type="PANTHER" id="PTHR11136:SF0">
    <property type="entry name" value="DIHYDROFOLATE SYNTHETASE-RELATED"/>
    <property type="match status" value="1"/>
</dbReference>
<dbReference type="InterPro" id="IPR004101">
    <property type="entry name" value="Mur_ligase_C"/>
</dbReference>
<protein>
    <recommendedName>
        <fullName evidence="8">Dihydrofolate synthase/folylpolyglutamate synthase</fullName>
        <ecNumber evidence="6">6.3.2.12</ecNumber>
        <ecNumber evidence="7">6.3.2.17</ecNumber>
    </recommendedName>
    <alternativeName>
        <fullName evidence="17">Folylpoly-gamma-glutamate synthetase-dihydrofolate synthetase</fullName>
    </alternativeName>
    <alternativeName>
        <fullName evidence="15">Folylpolyglutamate synthetase</fullName>
    </alternativeName>
    <alternativeName>
        <fullName evidence="16">Tetrahydrofolylpolyglutamate synthase</fullName>
    </alternativeName>
</protein>
<evidence type="ECO:0000256" key="19">
    <source>
        <dbReference type="ARBA" id="ARBA00047808"/>
    </source>
</evidence>
<comment type="catalytic activity">
    <reaction evidence="19">
        <text>10-formyltetrahydrofolyl-(gamma-L-Glu)(n) + L-glutamate + ATP = 10-formyltetrahydrofolyl-(gamma-L-Glu)(n+1) + ADP + phosphate + H(+)</text>
        <dbReference type="Rhea" id="RHEA:51904"/>
        <dbReference type="Rhea" id="RHEA-COMP:13088"/>
        <dbReference type="Rhea" id="RHEA-COMP:14300"/>
        <dbReference type="ChEBI" id="CHEBI:15378"/>
        <dbReference type="ChEBI" id="CHEBI:29985"/>
        <dbReference type="ChEBI" id="CHEBI:30616"/>
        <dbReference type="ChEBI" id="CHEBI:43474"/>
        <dbReference type="ChEBI" id="CHEBI:134413"/>
        <dbReference type="ChEBI" id="CHEBI:456216"/>
        <dbReference type="EC" id="6.3.2.17"/>
    </reaction>
</comment>
<dbReference type="InterPro" id="IPR036615">
    <property type="entry name" value="Mur_ligase_C_dom_sf"/>
</dbReference>
<keyword evidence="12" id="KW-0067">ATP-binding</keyword>
<evidence type="ECO:0000256" key="4">
    <source>
        <dbReference type="ARBA" id="ARBA00005150"/>
    </source>
</evidence>
<keyword evidence="11" id="KW-0547">Nucleotide-binding</keyword>
<comment type="catalytic activity">
    <reaction evidence="21">
        <text>7,8-dihydropteroate + L-glutamate + ATP = 7,8-dihydrofolate + ADP + phosphate + H(+)</text>
        <dbReference type="Rhea" id="RHEA:23584"/>
        <dbReference type="ChEBI" id="CHEBI:15378"/>
        <dbReference type="ChEBI" id="CHEBI:17839"/>
        <dbReference type="ChEBI" id="CHEBI:29985"/>
        <dbReference type="ChEBI" id="CHEBI:30616"/>
        <dbReference type="ChEBI" id="CHEBI:43474"/>
        <dbReference type="ChEBI" id="CHEBI:57451"/>
        <dbReference type="ChEBI" id="CHEBI:456216"/>
        <dbReference type="EC" id="6.3.2.12"/>
    </reaction>
</comment>
<dbReference type="InterPro" id="IPR036565">
    <property type="entry name" value="Mur-like_cat_sf"/>
</dbReference>
<dbReference type="Gene3D" id="3.90.190.20">
    <property type="entry name" value="Mur ligase, C-terminal domain"/>
    <property type="match status" value="1"/>
</dbReference>
<evidence type="ECO:0000256" key="12">
    <source>
        <dbReference type="ARBA" id="ARBA00022840"/>
    </source>
</evidence>
<dbReference type="PANTHER" id="PTHR11136">
    <property type="entry name" value="FOLYLPOLYGLUTAMATE SYNTHASE-RELATED"/>
    <property type="match status" value="1"/>
</dbReference>
<evidence type="ECO:0000256" key="7">
    <source>
        <dbReference type="ARBA" id="ARBA00013025"/>
    </source>
</evidence>
<dbReference type="AlphaFoldDB" id="A0A517TU84"/>
<feature type="domain" description="Mur ligase central" evidence="23">
    <location>
        <begin position="60"/>
        <end position="301"/>
    </location>
</feature>
<dbReference type="Pfam" id="PF08245">
    <property type="entry name" value="Mur_ligase_M"/>
    <property type="match status" value="1"/>
</dbReference>
<dbReference type="SUPFAM" id="SSF53623">
    <property type="entry name" value="MurD-like peptide ligases, catalytic domain"/>
    <property type="match status" value="1"/>
</dbReference>
<dbReference type="SUPFAM" id="SSF53244">
    <property type="entry name" value="MurD-like peptide ligases, peptide-binding domain"/>
    <property type="match status" value="1"/>
</dbReference>
<sequence>MPDAAPLDRHATALEFLLGRINYERVAVLPYGERQLKLDRMRTLLNRLGNPDAGLPIVHVAGTKGKGSTSALVAAILHAAGYDVGVYSSPHLERLEERFSVNGVPCSGDELIGLVDRIRPVVQQMDDEGVASGDSSHSPTFFEITTALALMHFADRQVDAVVLEVGLGGRLDSTNVCQPAVTVITSISLDHTKQLGDTTAKIAAEKGGIIKHGVPVVLGTLDDSAHAVLVEIARQHGARVIDARKDFAAVYRAPHEVDAHAATGEIDFTAGSGEQCFSLRESPLRMLGHHQAANAAVALATSLELRRQGWLISTDAMRAGLATATLPGRIEVVGRRPTVVLDVAHNVASVEALVESLCESFAATERVLVFAASKDKDAPGMLRVLLPHFQRVVATEFQENPRAIPVNQIAQWCRDEKSRLGQATDEDAVKTCPLPVEAWRLALQWTKPDQLLCITGSFFIAAELRGLATAAAAKAANV</sequence>
<organism evidence="24 25">
    <name type="scientific">Lacipirellula limnantheis</name>
    <dbReference type="NCBI Taxonomy" id="2528024"/>
    <lineage>
        <taxon>Bacteria</taxon>
        <taxon>Pseudomonadati</taxon>
        <taxon>Planctomycetota</taxon>
        <taxon>Planctomycetia</taxon>
        <taxon>Pirellulales</taxon>
        <taxon>Lacipirellulaceae</taxon>
        <taxon>Lacipirellula</taxon>
    </lineage>
</organism>
<dbReference type="GO" id="GO:0008841">
    <property type="term" value="F:dihydrofolate synthase activity"/>
    <property type="evidence" value="ECO:0007669"/>
    <property type="project" value="UniProtKB-EC"/>
</dbReference>
<keyword evidence="25" id="KW-1185">Reference proteome</keyword>
<evidence type="ECO:0000256" key="21">
    <source>
        <dbReference type="ARBA" id="ARBA00049161"/>
    </source>
</evidence>
<feature type="domain" description="Mur ligase C-terminal" evidence="22">
    <location>
        <begin position="328"/>
        <end position="458"/>
    </location>
</feature>
<dbReference type="EMBL" id="CP036339">
    <property type="protein sequence ID" value="QDT71930.1"/>
    <property type="molecule type" value="Genomic_DNA"/>
</dbReference>
<comment type="cofactor">
    <cofactor evidence="1">
        <name>Mg(2+)</name>
        <dbReference type="ChEBI" id="CHEBI:18420"/>
    </cofactor>
</comment>
<keyword evidence="14" id="KW-0289">Folate biosynthesis</keyword>
<evidence type="ECO:0000256" key="17">
    <source>
        <dbReference type="ARBA" id="ARBA00032510"/>
    </source>
</evidence>
<evidence type="ECO:0000256" key="15">
    <source>
        <dbReference type="ARBA" id="ARBA00030048"/>
    </source>
</evidence>
<dbReference type="EC" id="6.3.2.17" evidence="7"/>
<gene>
    <name evidence="24" type="ORF">I41_10920</name>
</gene>